<evidence type="ECO:0000259" key="1">
    <source>
        <dbReference type="PROSITE" id="PS50994"/>
    </source>
</evidence>
<dbReference type="InterPro" id="IPR012337">
    <property type="entry name" value="RNaseH-like_sf"/>
</dbReference>
<dbReference type="SUPFAM" id="SSF53098">
    <property type="entry name" value="Ribonuclease H-like"/>
    <property type="match status" value="1"/>
</dbReference>
<dbReference type="InterPro" id="IPR001584">
    <property type="entry name" value="Integrase_cat-core"/>
</dbReference>
<sequence>MINVPDRREAIALIDEAVESGARQSRACEELGLNARTLQRWRHTPEDGRPGAQRPVPANKLSEAERQAVLAAANAPGYESLTPHQIVPKLADEGRYVASESTFYRVLKAEGQGQRRGRSQQAKSRPLTTHCAKGANQVWCWDITWMPTTVKGRFFYWYMMQDIYSRKLVVNEVHENESEEHAKQLLELGCLREKTAGRPLVLHSDNGAAMKGGTMRAAMHDLGVSPSYSRPRVSNDNAYAEALFRTAKYCPLWPERPFDTLQQARDWVYRFVRWYNEEHRHSGLKYVTPNQRHSEEATPLLARRTMVYEAARDRHPQRWSRGIRNWKLDPEVYLNPERVEQAPKEYRKAA</sequence>
<dbReference type="InterPro" id="IPR048020">
    <property type="entry name" value="Transpos_IS3"/>
</dbReference>
<dbReference type="NCBIfam" id="NF033516">
    <property type="entry name" value="transpos_IS3"/>
    <property type="match status" value="1"/>
</dbReference>
<dbReference type="PANTHER" id="PTHR46889:SF4">
    <property type="entry name" value="TRANSPOSASE INSO FOR INSERTION SEQUENCE ELEMENT IS911B-RELATED"/>
    <property type="match status" value="1"/>
</dbReference>
<dbReference type="Proteomes" id="UP000727654">
    <property type="component" value="Unassembled WGS sequence"/>
</dbReference>
<gene>
    <name evidence="2" type="ORF">LMG23992_00121</name>
</gene>
<comment type="caution">
    <text evidence="2">The sequence shown here is derived from an EMBL/GenBank/DDBJ whole genome shotgun (WGS) entry which is preliminary data.</text>
</comment>
<dbReference type="InterPro" id="IPR036397">
    <property type="entry name" value="RNaseH_sf"/>
</dbReference>
<dbReference type="Pfam" id="PF13683">
    <property type="entry name" value="rve_3"/>
    <property type="match status" value="1"/>
</dbReference>
<reference evidence="2 3" key="1">
    <citation type="submission" date="2021-08" db="EMBL/GenBank/DDBJ databases">
        <authorList>
            <person name="Peeters C."/>
        </authorList>
    </citation>
    <scope>NUCLEOTIDE SEQUENCE [LARGE SCALE GENOMIC DNA]</scope>
    <source>
        <strain evidence="2 3">LMG 23992</strain>
    </source>
</reference>
<dbReference type="SUPFAM" id="SSF46689">
    <property type="entry name" value="Homeodomain-like"/>
    <property type="match status" value="1"/>
</dbReference>
<keyword evidence="3" id="KW-1185">Reference proteome</keyword>
<dbReference type="InterPro" id="IPR009057">
    <property type="entry name" value="Homeodomain-like_sf"/>
</dbReference>
<dbReference type="PANTHER" id="PTHR46889">
    <property type="entry name" value="TRANSPOSASE INSF FOR INSERTION SEQUENCE IS3B-RELATED"/>
    <property type="match status" value="1"/>
</dbReference>
<dbReference type="InterPro" id="IPR050900">
    <property type="entry name" value="Transposase_IS3/IS150/IS904"/>
</dbReference>
<dbReference type="PROSITE" id="PS50994">
    <property type="entry name" value="INTEGRASE"/>
    <property type="match status" value="1"/>
</dbReference>
<evidence type="ECO:0000313" key="3">
    <source>
        <dbReference type="Proteomes" id="UP000727654"/>
    </source>
</evidence>
<dbReference type="Gene3D" id="3.30.420.10">
    <property type="entry name" value="Ribonuclease H-like superfamily/Ribonuclease H"/>
    <property type="match status" value="1"/>
</dbReference>
<dbReference type="EMBL" id="CAJZAI010000001">
    <property type="protein sequence ID" value="CAG9164975.1"/>
    <property type="molecule type" value="Genomic_DNA"/>
</dbReference>
<accession>A0ABN7XZ61</accession>
<name>A0ABN7XZ61_9BURK</name>
<evidence type="ECO:0000313" key="2">
    <source>
        <dbReference type="EMBL" id="CAG9164975.1"/>
    </source>
</evidence>
<feature type="domain" description="Integrase catalytic" evidence="1">
    <location>
        <begin position="122"/>
        <end position="297"/>
    </location>
</feature>
<dbReference type="Pfam" id="PF13565">
    <property type="entry name" value="HTH_32"/>
    <property type="match status" value="1"/>
</dbReference>
<proteinExistence type="predicted"/>
<protein>
    <submittedName>
        <fullName evidence="2">IS3 family transposase ISPa31</fullName>
    </submittedName>
</protein>
<organism evidence="2 3">
    <name type="scientific">Cupriavidus laharis</name>
    <dbReference type="NCBI Taxonomy" id="151654"/>
    <lineage>
        <taxon>Bacteria</taxon>
        <taxon>Pseudomonadati</taxon>
        <taxon>Pseudomonadota</taxon>
        <taxon>Betaproteobacteria</taxon>
        <taxon>Burkholderiales</taxon>
        <taxon>Burkholderiaceae</taxon>
        <taxon>Cupriavidus</taxon>
    </lineage>
</organism>